<evidence type="ECO:0000256" key="8">
    <source>
        <dbReference type="ARBA" id="ARBA00022741"/>
    </source>
</evidence>
<evidence type="ECO:0000259" key="18">
    <source>
        <dbReference type="PROSITE" id="PS51212"/>
    </source>
</evidence>
<dbReference type="GO" id="GO:0005524">
    <property type="term" value="F:ATP binding"/>
    <property type="evidence" value="ECO:0007669"/>
    <property type="project" value="UniProtKB-UniRule"/>
</dbReference>
<dbReference type="InterPro" id="IPR000719">
    <property type="entry name" value="Prot_kinase_dom"/>
</dbReference>
<evidence type="ECO:0000256" key="1">
    <source>
        <dbReference type="ARBA" id="ARBA00004370"/>
    </source>
</evidence>
<evidence type="ECO:0000256" key="4">
    <source>
        <dbReference type="ARBA" id="ARBA00022527"/>
    </source>
</evidence>
<comment type="catalytic activity">
    <reaction evidence="13">
        <text>L-threonyl-[protein] + ATP = O-phospho-L-threonyl-[protein] + ADP + H(+)</text>
        <dbReference type="Rhea" id="RHEA:46608"/>
        <dbReference type="Rhea" id="RHEA-COMP:11060"/>
        <dbReference type="Rhea" id="RHEA-COMP:11605"/>
        <dbReference type="ChEBI" id="CHEBI:15378"/>
        <dbReference type="ChEBI" id="CHEBI:30013"/>
        <dbReference type="ChEBI" id="CHEBI:30616"/>
        <dbReference type="ChEBI" id="CHEBI:61977"/>
        <dbReference type="ChEBI" id="CHEBI:456216"/>
        <dbReference type="EC" id="2.7.11.1"/>
    </reaction>
</comment>
<keyword evidence="6" id="KW-0732">Signal</keyword>
<keyword evidence="7" id="KW-0677">Repeat</keyword>
<feature type="transmembrane region" description="Helical" evidence="16">
    <location>
        <begin position="12"/>
        <end position="31"/>
    </location>
</feature>
<dbReference type="Gene3D" id="3.80.10.10">
    <property type="entry name" value="Ribonuclease Inhibitor"/>
    <property type="match status" value="1"/>
</dbReference>
<keyword evidence="16" id="KW-1133">Transmembrane helix</keyword>
<dbReference type="Gene3D" id="3.30.200.20">
    <property type="entry name" value="Phosphorylase Kinase, domain 1"/>
    <property type="match status" value="2"/>
</dbReference>
<dbReference type="GO" id="GO:0004674">
    <property type="term" value="F:protein serine/threonine kinase activity"/>
    <property type="evidence" value="ECO:0007669"/>
    <property type="project" value="UniProtKB-KW"/>
</dbReference>
<name>A0A6G0Z0J6_APHCR</name>
<dbReference type="SMART" id="SM00220">
    <property type="entry name" value="S_TKc"/>
    <property type="match status" value="1"/>
</dbReference>
<dbReference type="SUPFAM" id="SSF52058">
    <property type="entry name" value="L domain-like"/>
    <property type="match status" value="1"/>
</dbReference>
<evidence type="ECO:0000259" key="17">
    <source>
        <dbReference type="PROSITE" id="PS50011"/>
    </source>
</evidence>
<feature type="domain" description="WSC" evidence="18">
    <location>
        <begin position="243"/>
        <end position="334"/>
    </location>
</feature>
<dbReference type="InterPro" id="IPR032675">
    <property type="entry name" value="LRR_dom_sf"/>
</dbReference>
<dbReference type="FunFam" id="1.10.510.10:FF:000754">
    <property type="entry name" value="Interleukin-1 receptor-associated kinase"/>
    <property type="match status" value="1"/>
</dbReference>
<dbReference type="EC" id="2.7.11.1" evidence="3"/>
<keyword evidence="4" id="KW-0723">Serine/threonine-protein kinase</keyword>
<dbReference type="Pfam" id="PF00069">
    <property type="entry name" value="Pkinase"/>
    <property type="match status" value="1"/>
</dbReference>
<dbReference type="EMBL" id="VUJU01001803">
    <property type="protein sequence ID" value="KAF0763775.1"/>
    <property type="molecule type" value="Genomic_DNA"/>
</dbReference>
<comment type="caution">
    <text evidence="19">The sequence shown here is derived from an EMBL/GenBank/DDBJ whole genome shotgun (WGS) entry which is preliminary data.</text>
</comment>
<evidence type="ECO:0000256" key="5">
    <source>
        <dbReference type="ARBA" id="ARBA00022679"/>
    </source>
</evidence>
<dbReference type="PANTHER" id="PTHR45974:SF250">
    <property type="entry name" value="LEUCINE-RICH REPEAT-CONTAINING N-TERMINAL PLANT-TYPE DOMAIN-CONTAINING PROTEIN"/>
    <property type="match status" value="1"/>
</dbReference>
<evidence type="ECO:0000256" key="16">
    <source>
        <dbReference type="SAM" id="Phobius"/>
    </source>
</evidence>
<feature type="binding site" evidence="15">
    <location>
        <position position="844"/>
    </location>
    <ligand>
        <name>ATP</name>
        <dbReference type="ChEBI" id="CHEBI:30616"/>
    </ligand>
</feature>
<evidence type="ECO:0000256" key="15">
    <source>
        <dbReference type="PROSITE-ProRule" id="PRU10141"/>
    </source>
</evidence>
<evidence type="ECO:0000313" key="19">
    <source>
        <dbReference type="EMBL" id="KAF0763775.1"/>
    </source>
</evidence>
<evidence type="ECO:0000313" key="20">
    <source>
        <dbReference type="Proteomes" id="UP000478052"/>
    </source>
</evidence>
<dbReference type="SMART" id="SM00321">
    <property type="entry name" value="WSC"/>
    <property type="match status" value="5"/>
</dbReference>
<evidence type="ECO:0000256" key="3">
    <source>
        <dbReference type="ARBA" id="ARBA00012513"/>
    </source>
</evidence>
<keyword evidence="8 15" id="KW-0547">Nucleotide-binding</keyword>
<dbReference type="Pfam" id="PF01822">
    <property type="entry name" value="WSC"/>
    <property type="match status" value="4"/>
</dbReference>
<evidence type="ECO:0000256" key="11">
    <source>
        <dbReference type="ARBA" id="ARBA00023136"/>
    </source>
</evidence>
<dbReference type="InterPro" id="IPR017441">
    <property type="entry name" value="Protein_kinase_ATP_BS"/>
</dbReference>
<evidence type="ECO:0000256" key="14">
    <source>
        <dbReference type="ARBA" id="ARBA00048679"/>
    </source>
</evidence>
<feature type="transmembrane region" description="Helical" evidence="16">
    <location>
        <begin position="858"/>
        <end position="876"/>
    </location>
</feature>
<reference evidence="19 20" key="1">
    <citation type="submission" date="2019-08" db="EMBL/GenBank/DDBJ databases">
        <title>Whole genome of Aphis craccivora.</title>
        <authorList>
            <person name="Voronova N.V."/>
            <person name="Shulinski R.S."/>
            <person name="Bandarenka Y.V."/>
            <person name="Zhorov D.G."/>
            <person name="Warner D."/>
        </authorList>
    </citation>
    <scope>NUCLEOTIDE SEQUENCE [LARGE SCALE GENOMIC DNA]</scope>
    <source>
        <strain evidence="19">180601</strain>
        <tissue evidence="19">Whole Body</tissue>
    </source>
</reference>
<keyword evidence="5" id="KW-0808">Transferase</keyword>
<dbReference type="PROSITE" id="PS00108">
    <property type="entry name" value="PROTEIN_KINASE_ST"/>
    <property type="match status" value="1"/>
</dbReference>
<feature type="transmembrane region" description="Helical" evidence="16">
    <location>
        <begin position="743"/>
        <end position="765"/>
    </location>
</feature>
<dbReference type="GO" id="GO:0016020">
    <property type="term" value="C:membrane"/>
    <property type="evidence" value="ECO:0007669"/>
    <property type="project" value="UniProtKB-SubCell"/>
</dbReference>
<dbReference type="PROSITE" id="PS00107">
    <property type="entry name" value="PROTEIN_KINASE_ATP"/>
    <property type="match status" value="1"/>
</dbReference>
<keyword evidence="10 15" id="KW-0067">ATP-binding</keyword>
<keyword evidence="9 19" id="KW-0418">Kinase</keyword>
<dbReference type="Gene3D" id="1.10.510.10">
    <property type="entry name" value="Transferase(Phosphotransferase) domain 1"/>
    <property type="match status" value="1"/>
</dbReference>
<keyword evidence="16" id="KW-0812">Transmembrane</keyword>
<dbReference type="InterPro" id="IPR008271">
    <property type="entry name" value="Ser/Thr_kinase_AS"/>
</dbReference>
<dbReference type="InterPro" id="IPR011009">
    <property type="entry name" value="Kinase-like_dom_sf"/>
</dbReference>
<organism evidence="19 20">
    <name type="scientific">Aphis craccivora</name>
    <name type="common">Cowpea aphid</name>
    <dbReference type="NCBI Taxonomy" id="307492"/>
    <lineage>
        <taxon>Eukaryota</taxon>
        <taxon>Metazoa</taxon>
        <taxon>Ecdysozoa</taxon>
        <taxon>Arthropoda</taxon>
        <taxon>Hexapoda</taxon>
        <taxon>Insecta</taxon>
        <taxon>Pterygota</taxon>
        <taxon>Neoptera</taxon>
        <taxon>Paraneoptera</taxon>
        <taxon>Hemiptera</taxon>
        <taxon>Sternorrhyncha</taxon>
        <taxon>Aphidomorpha</taxon>
        <taxon>Aphidoidea</taxon>
        <taxon>Aphididae</taxon>
        <taxon>Aphidini</taxon>
        <taxon>Aphis</taxon>
        <taxon>Aphis</taxon>
    </lineage>
</organism>
<evidence type="ECO:0000256" key="9">
    <source>
        <dbReference type="ARBA" id="ARBA00022777"/>
    </source>
</evidence>
<feature type="domain" description="WSC" evidence="18">
    <location>
        <begin position="137"/>
        <end position="237"/>
    </location>
</feature>
<evidence type="ECO:0000256" key="7">
    <source>
        <dbReference type="ARBA" id="ARBA00022737"/>
    </source>
</evidence>
<dbReference type="OrthoDB" id="6618094at2759"/>
<dbReference type="SUPFAM" id="SSF56112">
    <property type="entry name" value="Protein kinase-like (PK-like)"/>
    <property type="match status" value="1"/>
</dbReference>
<feature type="domain" description="WSC" evidence="18">
    <location>
        <begin position="344"/>
        <end position="461"/>
    </location>
</feature>
<feature type="domain" description="WSC" evidence="18">
    <location>
        <begin position="469"/>
        <end position="566"/>
    </location>
</feature>
<evidence type="ECO:0000256" key="12">
    <source>
        <dbReference type="ARBA" id="ARBA00023180"/>
    </source>
</evidence>
<protein>
    <recommendedName>
        <fullName evidence="3">non-specific serine/threonine protein kinase</fullName>
        <ecNumber evidence="3">2.7.11.1</ecNumber>
    </recommendedName>
</protein>
<dbReference type="Proteomes" id="UP000478052">
    <property type="component" value="Unassembled WGS sequence"/>
</dbReference>
<dbReference type="PANTHER" id="PTHR45974">
    <property type="entry name" value="RECEPTOR-LIKE PROTEIN 55"/>
    <property type="match status" value="1"/>
</dbReference>
<keyword evidence="11 16" id="KW-0472">Membrane</keyword>
<dbReference type="InterPro" id="IPR002889">
    <property type="entry name" value="WSC_carb-bd"/>
</dbReference>
<evidence type="ECO:0000256" key="6">
    <source>
        <dbReference type="ARBA" id="ARBA00022729"/>
    </source>
</evidence>
<dbReference type="PROSITE" id="PS51212">
    <property type="entry name" value="WSC"/>
    <property type="match status" value="5"/>
</dbReference>
<feature type="domain" description="WSC" evidence="18">
    <location>
        <begin position="32"/>
        <end position="128"/>
    </location>
</feature>
<gene>
    <name evidence="19" type="ORF">FWK35_00009327</name>
</gene>
<keyword evidence="12" id="KW-0325">Glycoprotein</keyword>
<comment type="similarity">
    <text evidence="2">Belongs to the protein kinase superfamily. TKL Ser/Thr protein kinase family. Pelle subfamily.</text>
</comment>
<accession>A0A6G0Z0J6</accession>
<evidence type="ECO:0000256" key="10">
    <source>
        <dbReference type="ARBA" id="ARBA00022840"/>
    </source>
</evidence>
<comment type="catalytic activity">
    <reaction evidence="14">
        <text>L-seryl-[protein] + ATP = O-phospho-L-seryl-[protein] + ADP + H(+)</text>
        <dbReference type="Rhea" id="RHEA:17989"/>
        <dbReference type="Rhea" id="RHEA-COMP:9863"/>
        <dbReference type="Rhea" id="RHEA-COMP:11604"/>
        <dbReference type="ChEBI" id="CHEBI:15378"/>
        <dbReference type="ChEBI" id="CHEBI:29999"/>
        <dbReference type="ChEBI" id="CHEBI:30616"/>
        <dbReference type="ChEBI" id="CHEBI:83421"/>
        <dbReference type="ChEBI" id="CHEBI:456216"/>
        <dbReference type="EC" id="2.7.11.1"/>
    </reaction>
</comment>
<keyword evidence="20" id="KW-1185">Reference proteome</keyword>
<comment type="subcellular location">
    <subcellularLocation>
        <location evidence="1">Membrane</location>
    </subcellularLocation>
</comment>
<dbReference type="PROSITE" id="PS50011">
    <property type="entry name" value="PROTEIN_KINASE_DOM"/>
    <property type="match status" value="1"/>
</dbReference>
<sequence length="1232" mass="139300">MFFKRVTILPISWINVIICLVYTCNFTVIASSPEYLGCFLNVDLNISNGLNMSLATFTPQECSDECHANNYTYAAINNEPFCHCTNNYMSKLMKEMDDDCNVSCSAVENGPKEMCQTHFKIFKTHSSSKIGEEKYPQAIYLGCYGERMGDDKNRLLKFPHERYRDNTPQKCSEECFKIGFLYSGSTNGEEQGTACWCGNQYPSEKFKISDAKCNSLCSGDKTKTCGGLWRLSVYSTGIVDYPLGNSVGCYNLDSFSRYDKKVYILKETIDSHRCFYICNERGFKYAAVSEDHCECSYEIPRAEERKNQEECRKCAGDESEYCGGPSSISIYENDWFGMVTGNLSKTYFGCFENNWMYPVMDGWNISFPKEMTSQNCVSSCFTRGYPFVALVSSNNYCILCNPTTSTTGVLNAIRTVCLCSFVSPPVEAKLRAGGQDCNVTCAGGKENACGNRNHYSVFATGLKTSRVPGNHYLGCYEETDVYRAFKKNQSVEFPYVNTPNICSKHCDRAGYEYFQLSSRESCFCGNSHPADDGAIRVDDNQCSTQCSGDANKYCGGAFKIAAFRIGMVADRKYNCSTDCECYFFPKHNVSKIDCSKRNLIDPSTIIPDLKITSSSIDLILKDNSIEILPNLTSFRIASLDVSNNSITTLDADLLPKSLKVRKVLFVNNNKLTILNNNALRLMQSLDIIILSNNPWPCECDLLNILLKYKSKIGDLKKITCTSSADPFIHMNEYDLCKKWKINFFYLFIGLGFVSFVCLLSVYFNLHRTVWLCMRNIQCDSCDLISMQHTNNAGKDPEEETFMQRIQYDELVLATDNWNQDRVLGEGGFGVVYKGNWRHTDVAIKRLKAEVGVTLQYTWFMRCLIICIVISFLFFIFQGVAEKVVNMHTLANELLQNPSKEIMYLNAVKHDNVLSMYGFCFHSTGSCLIYQFMANGSLEDRLQCKNGTKPLSWTTRGNIATGIARGLQFLHNVETPLIHGDIKSANILLDSNLEPRIGDFGLARTGPLEKINKSIGFDVSHVCGTKPYLPEDFCKSKKLSTKVDTYSFGVVCIHNLSLMLHFKKERVNIYMNFFELFYFIQKDMVNKHDDSSIVNIADKLAGHDPFHIFEVLIKLGKVCVADVAEKRPEMVVVYMNLQNNLSSKSDVNNVEVNDDKYNKNDSNAQLKETKNKDFIKLDEIKAVLLAPLHEIPSISNLYSNPVQEVNDPRKIITTEVKSNSNEISDEGFFTTDF</sequence>
<evidence type="ECO:0000256" key="2">
    <source>
        <dbReference type="ARBA" id="ARBA00008718"/>
    </source>
</evidence>
<proteinExistence type="inferred from homology"/>
<feature type="domain" description="Protein kinase" evidence="17">
    <location>
        <begin position="817"/>
        <end position="1140"/>
    </location>
</feature>
<evidence type="ECO:0000256" key="13">
    <source>
        <dbReference type="ARBA" id="ARBA00047899"/>
    </source>
</evidence>
<dbReference type="AlphaFoldDB" id="A0A6G0Z0J6"/>